<protein>
    <submittedName>
        <fullName evidence="4">TetR family transcriptional regulator</fullName>
    </submittedName>
</protein>
<accession>A0A919KJ48</accession>
<dbReference type="InterPro" id="IPR039536">
    <property type="entry name" value="TetR_C_Proteobacteria"/>
</dbReference>
<keyword evidence="5" id="KW-1185">Reference proteome</keyword>
<reference evidence="4" key="1">
    <citation type="journal article" date="2014" name="Int. J. Syst. Evol. Microbiol.">
        <title>Complete genome sequence of Corynebacterium casei LMG S-19264T (=DSM 44701T), isolated from a smear-ripened cheese.</title>
        <authorList>
            <consortium name="US DOE Joint Genome Institute (JGI-PGF)"/>
            <person name="Walter F."/>
            <person name="Albersmeier A."/>
            <person name="Kalinowski J."/>
            <person name="Ruckert C."/>
        </authorList>
    </citation>
    <scope>NUCLEOTIDE SEQUENCE</scope>
    <source>
        <strain evidence="4">JCM 13306</strain>
    </source>
</reference>
<dbReference type="SUPFAM" id="SSF46689">
    <property type="entry name" value="Homeodomain-like"/>
    <property type="match status" value="1"/>
</dbReference>
<evidence type="ECO:0000259" key="3">
    <source>
        <dbReference type="PROSITE" id="PS50977"/>
    </source>
</evidence>
<dbReference type="InterPro" id="IPR050109">
    <property type="entry name" value="HTH-type_TetR-like_transc_reg"/>
</dbReference>
<sequence length="211" mass="24117">MTASTALHLPSDERDRRVREAVHALLAEQGMRLSMDAVAARAGCAKQTLYARYGSKQNLLRQVMQEYTDLITAHLVADGPDLRAGLLAFAREHLDQLNRPETIRISQLIEAESSRFPEQARRIYRDGVAGLQHRLADWLRAAMDRGQLSSHDDPHFMAELLLGMIVGLDFERRRFHMPHRATARERQRWAEFAVDSFLRTFSASDFPHSNL</sequence>
<dbReference type="InterPro" id="IPR009057">
    <property type="entry name" value="Homeodomain-like_sf"/>
</dbReference>
<reference evidence="4" key="2">
    <citation type="submission" date="2020-09" db="EMBL/GenBank/DDBJ databases">
        <authorList>
            <person name="Sun Q."/>
            <person name="Ohkuma M."/>
        </authorList>
    </citation>
    <scope>NUCLEOTIDE SEQUENCE</scope>
    <source>
        <strain evidence="4">JCM 13306</strain>
    </source>
</reference>
<dbReference type="InterPro" id="IPR036271">
    <property type="entry name" value="Tet_transcr_reg_TetR-rel_C_sf"/>
</dbReference>
<dbReference type="Gene3D" id="1.10.357.10">
    <property type="entry name" value="Tetracycline Repressor, domain 2"/>
    <property type="match status" value="1"/>
</dbReference>
<dbReference type="Proteomes" id="UP000623958">
    <property type="component" value="Unassembled WGS sequence"/>
</dbReference>
<dbReference type="RefSeq" id="WP_434027751.1">
    <property type="nucleotide sequence ID" value="NZ_BNBA01000021.1"/>
</dbReference>
<evidence type="ECO:0000313" key="5">
    <source>
        <dbReference type="Proteomes" id="UP000623958"/>
    </source>
</evidence>
<dbReference type="AlphaFoldDB" id="A0A919KJ48"/>
<gene>
    <name evidence="4" type="ORF">GCM10009090_26170</name>
</gene>
<dbReference type="InterPro" id="IPR001647">
    <property type="entry name" value="HTH_TetR"/>
</dbReference>
<dbReference type="PRINTS" id="PR00455">
    <property type="entry name" value="HTHTETR"/>
</dbReference>
<dbReference type="Pfam" id="PF14246">
    <property type="entry name" value="TetR_C_7"/>
    <property type="match status" value="1"/>
</dbReference>
<keyword evidence="1 2" id="KW-0238">DNA-binding</keyword>
<dbReference type="EMBL" id="BNBA01000021">
    <property type="protein sequence ID" value="GHH56403.1"/>
    <property type="molecule type" value="Genomic_DNA"/>
</dbReference>
<dbReference type="Pfam" id="PF00440">
    <property type="entry name" value="TetR_N"/>
    <property type="match status" value="1"/>
</dbReference>
<dbReference type="SUPFAM" id="SSF48498">
    <property type="entry name" value="Tetracyclin repressor-like, C-terminal domain"/>
    <property type="match status" value="1"/>
</dbReference>
<evidence type="ECO:0000256" key="2">
    <source>
        <dbReference type="PROSITE-ProRule" id="PRU00335"/>
    </source>
</evidence>
<dbReference type="PANTHER" id="PTHR30055:SF146">
    <property type="entry name" value="HTH-TYPE TRANSCRIPTIONAL DUAL REGULATOR CECR"/>
    <property type="match status" value="1"/>
</dbReference>
<proteinExistence type="predicted"/>
<organism evidence="4 5">
    <name type="scientific">Xanthomonas boreopolis</name>
    <dbReference type="NCBI Taxonomy" id="86183"/>
    <lineage>
        <taxon>Bacteria</taxon>
        <taxon>Pseudomonadati</taxon>
        <taxon>Pseudomonadota</taxon>
        <taxon>Gammaproteobacteria</taxon>
        <taxon>Lysobacterales</taxon>
        <taxon>Lysobacteraceae</taxon>
        <taxon>Xanthomonas</taxon>
    </lineage>
</organism>
<dbReference type="PANTHER" id="PTHR30055">
    <property type="entry name" value="HTH-TYPE TRANSCRIPTIONAL REGULATOR RUTR"/>
    <property type="match status" value="1"/>
</dbReference>
<evidence type="ECO:0000256" key="1">
    <source>
        <dbReference type="ARBA" id="ARBA00023125"/>
    </source>
</evidence>
<name>A0A919KJ48_9XANT</name>
<dbReference type="GO" id="GO:0000976">
    <property type="term" value="F:transcription cis-regulatory region binding"/>
    <property type="evidence" value="ECO:0007669"/>
    <property type="project" value="TreeGrafter"/>
</dbReference>
<feature type="DNA-binding region" description="H-T-H motif" evidence="2">
    <location>
        <begin position="34"/>
        <end position="53"/>
    </location>
</feature>
<dbReference type="Gene3D" id="1.10.10.60">
    <property type="entry name" value="Homeodomain-like"/>
    <property type="match status" value="1"/>
</dbReference>
<feature type="domain" description="HTH tetR-type" evidence="3">
    <location>
        <begin position="12"/>
        <end position="71"/>
    </location>
</feature>
<dbReference type="GO" id="GO:0003700">
    <property type="term" value="F:DNA-binding transcription factor activity"/>
    <property type="evidence" value="ECO:0007669"/>
    <property type="project" value="TreeGrafter"/>
</dbReference>
<comment type="caution">
    <text evidence="4">The sequence shown here is derived from an EMBL/GenBank/DDBJ whole genome shotgun (WGS) entry which is preliminary data.</text>
</comment>
<evidence type="ECO:0000313" key="4">
    <source>
        <dbReference type="EMBL" id="GHH56403.1"/>
    </source>
</evidence>
<dbReference type="PROSITE" id="PS50977">
    <property type="entry name" value="HTH_TETR_2"/>
    <property type="match status" value="1"/>
</dbReference>